<keyword evidence="2" id="KW-0378">Hydrolase</keyword>
<keyword evidence="6" id="KW-1185">Reference proteome</keyword>
<evidence type="ECO:0000256" key="1">
    <source>
        <dbReference type="ARBA" id="ARBA00013260"/>
    </source>
</evidence>
<dbReference type="Pfam" id="PF01981">
    <property type="entry name" value="PTH2"/>
    <property type="match status" value="1"/>
</dbReference>
<evidence type="ECO:0000313" key="5">
    <source>
        <dbReference type="EMBL" id="CAD7280690.1"/>
    </source>
</evidence>
<dbReference type="SUPFAM" id="SSF102462">
    <property type="entry name" value="Peptidyl-tRNA hydrolase II"/>
    <property type="match status" value="1"/>
</dbReference>
<dbReference type="OrthoDB" id="10020193at2759"/>
<protein>
    <recommendedName>
        <fullName evidence="1">peptidyl-tRNA hydrolase</fullName>
        <ecNumber evidence="1">3.1.1.29</ecNumber>
    </recommendedName>
</protein>
<dbReference type="CDD" id="cd02430">
    <property type="entry name" value="PTH2"/>
    <property type="match status" value="1"/>
</dbReference>
<gene>
    <name evidence="5" type="ORF">NMOB1V02_LOCUS8348</name>
</gene>
<accession>A0A7R9BSE7</accession>
<reference evidence="5" key="1">
    <citation type="submission" date="2020-11" db="EMBL/GenBank/DDBJ databases">
        <authorList>
            <person name="Tran Van P."/>
        </authorList>
    </citation>
    <scope>NUCLEOTIDE SEQUENCE</scope>
</reference>
<name>A0A7R9BSE7_9CRUS</name>
<dbReference type="NCBIfam" id="TIGR00283">
    <property type="entry name" value="arch_pth2"/>
    <property type="match status" value="1"/>
</dbReference>
<dbReference type="InterPro" id="IPR002833">
    <property type="entry name" value="PTH2"/>
</dbReference>
<comment type="catalytic activity">
    <reaction evidence="4">
        <text>an N-acyl-L-alpha-aminoacyl-tRNA + H2O = an N-acyl-L-amino acid + a tRNA + H(+)</text>
        <dbReference type="Rhea" id="RHEA:54448"/>
        <dbReference type="Rhea" id="RHEA-COMP:10123"/>
        <dbReference type="Rhea" id="RHEA-COMP:13883"/>
        <dbReference type="ChEBI" id="CHEBI:15377"/>
        <dbReference type="ChEBI" id="CHEBI:15378"/>
        <dbReference type="ChEBI" id="CHEBI:59874"/>
        <dbReference type="ChEBI" id="CHEBI:78442"/>
        <dbReference type="ChEBI" id="CHEBI:138191"/>
        <dbReference type="EC" id="3.1.1.29"/>
    </reaction>
</comment>
<dbReference type="InterPro" id="IPR009060">
    <property type="entry name" value="UBA-like_sf"/>
</dbReference>
<dbReference type="GO" id="GO:0005829">
    <property type="term" value="C:cytosol"/>
    <property type="evidence" value="ECO:0007669"/>
    <property type="project" value="TreeGrafter"/>
</dbReference>
<evidence type="ECO:0000256" key="4">
    <source>
        <dbReference type="ARBA" id="ARBA00048707"/>
    </source>
</evidence>
<dbReference type="PANTHER" id="PTHR12649:SF29">
    <property type="entry name" value="AMINOACYL-TRNA HYDROLASE"/>
    <property type="match status" value="1"/>
</dbReference>
<dbReference type="PANTHER" id="PTHR12649">
    <property type="entry name" value="PEPTIDYL-TRNA HYDROLASE 2"/>
    <property type="match status" value="1"/>
</dbReference>
<evidence type="ECO:0000313" key="6">
    <source>
        <dbReference type="Proteomes" id="UP000678499"/>
    </source>
</evidence>
<proteinExistence type="inferred from homology"/>
<dbReference type="EMBL" id="OA884363">
    <property type="protein sequence ID" value="CAD7280690.1"/>
    <property type="molecule type" value="Genomic_DNA"/>
</dbReference>
<sequence length="267" mass="28511">MRKMNEPAKLLSRKIVDDRPVLMCKLHGCGAGYAVLKGCDRNARRSMNEAAGIGAGACDVGSDCWVPNRAHLNCLRGYGVAHNAAVKALYYTGNDCPELALAWVIENSGSPAEEEELPPELQRHIVDESAAMGNTDSQNKPRAAAVGDEGYKMVFVVNTELGMGVGKVAAQVGHAAVGLFSDLIAEKSVYDQSVRAWEEYGAKKICLKGQSTQHLTGLRAHCEEVGLPCYLVRDAGRTQIPSGSLTVLAVFGPESQVNLVTGSLQLL</sequence>
<dbReference type="InterPro" id="IPR023476">
    <property type="entry name" value="Pep_tRNA_hydro_II_dom_sf"/>
</dbReference>
<comment type="similarity">
    <text evidence="3">Belongs to the PTH2 family.</text>
</comment>
<dbReference type="GO" id="GO:0004045">
    <property type="term" value="F:peptidyl-tRNA hydrolase activity"/>
    <property type="evidence" value="ECO:0007669"/>
    <property type="project" value="UniProtKB-EC"/>
</dbReference>
<evidence type="ECO:0000256" key="2">
    <source>
        <dbReference type="ARBA" id="ARBA00022801"/>
    </source>
</evidence>
<dbReference type="AlphaFoldDB" id="A0A7R9BSE7"/>
<dbReference type="EMBL" id="CAJPEX010002326">
    <property type="protein sequence ID" value="CAG0920842.1"/>
    <property type="molecule type" value="Genomic_DNA"/>
</dbReference>
<organism evidence="5">
    <name type="scientific">Notodromas monacha</name>
    <dbReference type="NCBI Taxonomy" id="399045"/>
    <lineage>
        <taxon>Eukaryota</taxon>
        <taxon>Metazoa</taxon>
        <taxon>Ecdysozoa</taxon>
        <taxon>Arthropoda</taxon>
        <taxon>Crustacea</taxon>
        <taxon>Oligostraca</taxon>
        <taxon>Ostracoda</taxon>
        <taxon>Podocopa</taxon>
        <taxon>Podocopida</taxon>
        <taxon>Cypridocopina</taxon>
        <taxon>Cypridoidea</taxon>
        <taxon>Cyprididae</taxon>
        <taxon>Notodromas</taxon>
    </lineage>
</organism>
<dbReference type="Proteomes" id="UP000678499">
    <property type="component" value="Unassembled WGS sequence"/>
</dbReference>
<dbReference type="FunFam" id="3.40.1490.10:FF:000002">
    <property type="entry name" value="Peptidyl-tRNA hydrolase 2, mitochondrial"/>
    <property type="match status" value="1"/>
</dbReference>
<dbReference type="SUPFAM" id="SSF46934">
    <property type="entry name" value="UBA-like"/>
    <property type="match status" value="1"/>
</dbReference>
<evidence type="ECO:0000256" key="3">
    <source>
        <dbReference type="ARBA" id="ARBA00038050"/>
    </source>
</evidence>
<dbReference type="Gene3D" id="1.10.8.10">
    <property type="entry name" value="DNA helicase RuvA subunit, C-terminal domain"/>
    <property type="match status" value="1"/>
</dbReference>
<dbReference type="Gene3D" id="3.40.1490.10">
    <property type="entry name" value="Bit1"/>
    <property type="match status" value="1"/>
</dbReference>
<dbReference type="EC" id="3.1.1.29" evidence="1"/>